<gene>
    <name evidence="1" type="ORF">KPH14_001207</name>
</gene>
<protein>
    <submittedName>
        <fullName evidence="1">Uncharacterized protein</fullName>
    </submittedName>
</protein>
<evidence type="ECO:0000313" key="2">
    <source>
        <dbReference type="Proteomes" id="UP001258017"/>
    </source>
</evidence>
<organism evidence="1 2">
    <name type="scientific">Odynerus spinipes</name>
    <dbReference type="NCBI Taxonomy" id="1348599"/>
    <lineage>
        <taxon>Eukaryota</taxon>
        <taxon>Metazoa</taxon>
        <taxon>Ecdysozoa</taxon>
        <taxon>Arthropoda</taxon>
        <taxon>Hexapoda</taxon>
        <taxon>Insecta</taxon>
        <taxon>Pterygota</taxon>
        <taxon>Neoptera</taxon>
        <taxon>Endopterygota</taxon>
        <taxon>Hymenoptera</taxon>
        <taxon>Apocrita</taxon>
        <taxon>Aculeata</taxon>
        <taxon>Vespoidea</taxon>
        <taxon>Vespidae</taxon>
        <taxon>Eumeninae</taxon>
        <taxon>Odynerus</taxon>
    </lineage>
</organism>
<accession>A0AAD9RQJ6</accession>
<dbReference type="EMBL" id="JAIFRP010000029">
    <property type="protein sequence ID" value="KAK2583948.1"/>
    <property type="molecule type" value="Genomic_DNA"/>
</dbReference>
<sequence length="119" mass="13558">MKVEVYVEPLKTYFNYCGHGHNKKICKKEAICWTYGKGKHENGEECPRCNEPICIHCHTLDAIKEKHSVNRVAKKANISNCLTVNTENFLRLKQTGASKTFQLKKIGGINAPEANKFNY</sequence>
<proteinExistence type="predicted"/>
<dbReference type="Proteomes" id="UP001258017">
    <property type="component" value="Unassembled WGS sequence"/>
</dbReference>
<dbReference type="AlphaFoldDB" id="A0AAD9RQJ6"/>
<keyword evidence="2" id="KW-1185">Reference proteome</keyword>
<comment type="caution">
    <text evidence="1">The sequence shown here is derived from an EMBL/GenBank/DDBJ whole genome shotgun (WGS) entry which is preliminary data.</text>
</comment>
<reference evidence="1" key="1">
    <citation type="submission" date="2021-08" db="EMBL/GenBank/DDBJ databases">
        <authorList>
            <person name="Misof B."/>
            <person name="Oliver O."/>
            <person name="Podsiadlowski L."/>
            <person name="Donath A."/>
            <person name="Peters R."/>
            <person name="Mayer C."/>
            <person name="Rust J."/>
            <person name="Gunkel S."/>
            <person name="Lesny P."/>
            <person name="Martin S."/>
            <person name="Oeyen J.P."/>
            <person name="Petersen M."/>
            <person name="Panagiotis P."/>
            <person name="Wilbrandt J."/>
            <person name="Tanja T."/>
        </authorList>
    </citation>
    <scope>NUCLEOTIDE SEQUENCE</scope>
    <source>
        <strain evidence="1">GBR_01_08_01A</strain>
        <tissue evidence="1">Thorax + abdomen</tissue>
    </source>
</reference>
<evidence type="ECO:0000313" key="1">
    <source>
        <dbReference type="EMBL" id="KAK2583948.1"/>
    </source>
</evidence>
<reference evidence="1" key="2">
    <citation type="journal article" date="2023" name="Commun. Biol.">
        <title>Intrasexual cuticular hydrocarbon dimorphism in a wasp sheds light on hydrocarbon biosynthesis genes in Hymenoptera.</title>
        <authorList>
            <person name="Moris V.C."/>
            <person name="Podsiadlowski L."/>
            <person name="Martin S."/>
            <person name="Oeyen J.P."/>
            <person name="Donath A."/>
            <person name="Petersen M."/>
            <person name="Wilbrandt J."/>
            <person name="Misof B."/>
            <person name="Liedtke D."/>
            <person name="Thamm M."/>
            <person name="Scheiner R."/>
            <person name="Schmitt T."/>
            <person name="Niehuis O."/>
        </authorList>
    </citation>
    <scope>NUCLEOTIDE SEQUENCE</scope>
    <source>
        <strain evidence="1">GBR_01_08_01A</strain>
    </source>
</reference>
<name>A0AAD9RQJ6_9HYME</name>